<dbReference type="Pfam" id="PF02518">
    <property type="entry name" value="HATPase_c"/>
    <property type="match status" value="1"/>
</dbReference>
<proteinExistence type="predicted"/>
<evidence type="ECO:0000313" key="9">
    <source>
        <dbReference type="EMBL" id="UWQ53408.1"/>
    </source>
</evidence>
<dbReference type="PRINTS" id="PR00344">
    <property type="entry name" value="BCTRLSENSOR"/>
</dbReference>
<feature type="domain" description="Histidine kinase" evidence="8">
    <location>
        <begin position="556"/>
        <end position="772"/>
    </location>
</feature>
<dbReference type="KEGG" id="lcae:K3721_15660"/>
<dbReference type="Gene3D" id="3.40.190.10">
    <property type="entry name" value="Periplasmic binding protein-like II"/>
    <property type="match status" value="4"/>
</dbReference>
<dbReference type="Pfam" id="PF00497">
    <property type="entry name" value="SBP_bac_3"/>
    <property type="match status" value="2"/>
</dbReference>
<dbReference type="InterPro" id="IPR036097">
    <property type="entry name" value="HisK_dim/P_sf"/>
</dbReference>
<name>A0A9Q9M2D3_LEICA</name>
<dbReference type="Pfam" id="PF00512">
    <property type="entry name" value="HisKA"/>
    <property type="match status" value="1"/>
</dbReference>
<dbReference type="CDD" id="cd00082">
    <property type="entry name" value="HisKA"/>
    <property type="match status" value="1"/>
</dbReference>
<keyword evidence="6" id="KW-0472">Membrane</keyword>
<dbReference type="GO" id="GO:0030295">
    <property type="term" value="F:protein kinase activator activity"/>
    <property type="evidence" value="ECO:0007669"/>
    <property type="project" value="TreeGrafter"/>
</dbReference>
<feature type="signal peptide" evidence="7">
    <location>
        <begin position="1"/>
        <end position="29"/>
    </location>
</feature>
<feature type="chain" id="PRO_5040468180" description="histidine kinase" evidence="7">
    <location>
        <begin position="30"/>
        <end position="786"/>
    </location>
</feature>
<dbReference type="GO" id="GO:0000156">
    <property type="term" value="F:phosphorelay response regulator activity"/>
    <property type="evidence" value="ECO:0007669"/>
    <property type="project" value="TreeGrafter"/>
</dbReference>
<keyword evidence="5" id="KW-0418">Kinase</keyword>
<evidence type="ECO:0000256" key="3">
    <source>
        <dbReference type="ARBA" id="ARBA00022553"/>
    </source>
</evidence>
<dbReference type="SMART" id="SM00062">
    <property type="entry name" value="PBPb"/>
    <property type="match status" value="2"/>
</dbReference>
<dbReference type="InterPro" id="IPR005467">
    <property type="entry name" value="His_kinase_dom"/>
</dbReference>
<feature type="transmembrane region" description="Helical" evidence="6">
    <location>
        <begin position="490"/>
        <end position="509"/>
    </location>
</feature>
<dbReference type="Gene3D" id="3.30.565.10">
    <property type="entry name" value="Histidine kinase-like ATPase, C-terminal domain"/>
    <property type="match status" value="1"/>
</dbReference>
<dbReference type="PROSITE" id="PS50109">
    <property type="entry name" value="HIS_KIN"/>
    <property type="match status" value="1"/>
</dbReference>
<dbReference type="PANTHER" id="PTHR42878:SF15">
    <property type="entry name" value="BACTERIOPHYTOCHROME"/>
    <property type="match status" value="1"/>
</dbReference>
<evidence type="ECO:0000259" key="8">
    <source>
        <dbReference type="PROSITE" id="PS50109"/>
    </source>
</evidence>
<dbReference type="InterPro" id="IPR036890">
    <property type="entry name" value="HATPase_C_sf"/>
</dbReference>
<dbReference type="InterPro" id="IPR003661">
    <property type="entry name" value="HisK_dim/P_dom"/>
</dbReference>
<gene>
    <name evidence="9" type="ORF">K3721_15660</name>
</gene>
<keyword evidence="4" id="KW-0808">Transferase</keyword>
<dbReference type="InterPro" id="IPR001638">
    <property type="entry name" value="Solute-binding_3/MltF_N"/>
</dbReference>
<evidence type="ECO:0000256" key="7">
    <source>
        <dbReference type="SAM" id="SignalP"/>
    </source>
</evidence>
<evidence type="ECO:0000256" key="5">
    <source>
        <dbReference type="ARBA" id="ARBA00022777"/>
    </source>
</evidence>
<evidence type="ECO:0000256" key="2">
    <source>
        <dbReference type="ARBA" id="ARBA00012438"/>
    </source>
</evidence>
<sequence>MTLLHQLSRLMLAGTICLLALSWHAPPQAQETGGPLTAAFVPVPPFAQQGPDGARSGFLIELTELIGAETGVAIRYLDLKTSREFIRRQIDGGTQIIAGVARLPPLEASNVFSSPVASETLRLTVLSRRAAALAGRRSGLRIGIVPPAAGSAVQDLLAANSPVEFATPEAAVMNLLTGGVDAVLMPEPVVFSIARNAQVDARISFLDPPVRAFGRYVALHNSRADLLPAVNAALARMEADGRLPALRQKYFLDIPEPAHGVLTAGVYHNPPYQTVEPGGRFSGFAVEVLRGLADRAGLMLEFKQISIAEWQAGPGPGRYDLLPELRITGERRGMMDFTLPLEQVPVSLFTRTGETEDIAGLAGLSLRRVAALRGSPAHEFTADRQGMLLLAEDTADAVLESLLQGRADAILAPAAATRALARKRGAEDRIEAAGLPVLSVARAPALRFGLGSVRDRLNAVIPGYLASSEFAWLREKYFGPPAFWTRPRRLAAAAAAGVVILALAGFLVWQHQRQRQQAYERQARELEMEQTHGRQLSAMVNRLETTSRQLAEFTYAMSHDLKAPAQTIRALLAELRATSGRRLDCDGQEILDDLDRTNARMARLVEDLRVYARSVDEKRPAVPVDLNREAEAAAADAAAEIAAAGSVIKTAPLPAVDGNPEQLRTLFRQLISNAVAYRDPARGSMIEIGRGPAAPAGWVSFTVRDNGIGIEPEYHDRIFGLFKRLHRHSDHQGSGIGLTLCRRIAANHGGSIEVESRKGAGSAFTVTLPEKAEIRSHEIKRLGNGD</sequence>
<comment type="catalytic activity">
    <reaction evidence="1">
        <text>ATP + protein L-histidine = ADP + protein N-phospho-L-histidine.</text>
        <dbReference type="EC" id="2.7.13.3"/>
    </reaction>
</comment>
<dbReference type="EC" id="2.7.13.3" evidence="2"/>
<accession>A0A9Q9M2D3</accession>
<dbReference type="SUPFAM" id="SSF53850">
    <property type="entry name" value="Periplasmic binding protein-like II"/>
    <property type="match status" value="2"/>
</dbReference>
<evidence type="ECO:0000313" key="10">
    <source>
        <dbReference type="Proteomes" id="UP001058713"/>
    </source>
</evidence>
<dbReference type="SUPFAM" id="SSF47384">
    <property type="entry name" value="Homodimeric domain of signal transducing histidine kinase"/>
    <property type="match status" value="1"/>
</dbReference>
<keyword evidence="7" id="KW-0732">Signal</keyword>
<dbReference type="InterPro" id="IPR050351">
    <property type="entry name" value="BphY/WalK/GraS-like"/>
</dbReference>
<keyword evidence="3" id="KW-0597">Phosphoprotein</keyword>
<keyword evidence="6" id="KW-1133">Transmembrane helix</keyword>
<keyword evidence="6" id="KW-0812">Transmembrane</keyword>
<evidence type="ECO:0000256" key="6">
    <source>
        <dbReference type="SAM" id="Phobius"/>
    </source>
</evidence>
<dbReference type="InterPro" id="IPR004358">
    <property type="entry name" value="Sig_transdc_His_kin-like_C"/>
</dbReference>
<reference evidence="9" key="1">
    <citation type="submission" date="2021-08" db="EMBL/GenBank/DDBJ databases">
        <authorList>
            <person name="Nwanade C."/>
            <person name="Wang M."/>
            <person name="Masoudi A."/>
            <person name="Yu Z."/>
            <person name="Liu J."/>
        </authorList>
    </citation>
    <scope>NUCLEOTIDE SEQUENCE</scope>
    <source>
        <strain evidence="9">S122</strain>
    </source>
</reference>
<protein>
    <recommendedName>
        <fullName evidence="2">histidine kinase</fullName>
        <ecNumber evidence="2">2.7.13.3</ecNumber>
    </recommendedName>
</protein>
<dbReference type="SUPFAM" id="SSF55874">
    <property type="entry name" value="ATPase domain of HSP90 chaperone/DNA topoisomerase II/histidine kinase"/>
    <property type="match status" value="1"/>
</dbReference>
<evidence type="ECO:0000256" key="1">
    <source>
        <dbReference type="ARBA" id="ARBA00000085"/>
    </source>
</evidence>
<dbReference type="InterPro" id="IPR003594">
    <property type="entry name" value="HATPase_dom"/>
</dbReference>
<dbReference type="PANTHER" id="PTHR42878">
    <property type="entry name" value="TWO-COMPONENT HISTIDINE KINASE"/>
    <property type="match status" value="1"/>
</dbReference>
<dbReference type="GO" id="GO:0000155">
    <property type="term" value="F:phosphorelay sensor kinase activity"/>
    <property type="evidence" value="ECO:0007669"/>
    <property type="project" value="InterPro"/>
</dbReference>
<dbReference type="SMART" id="SM00387">
    <property type="entry name" value="HATPase_c"/>
    <property type="match status" value="1"/>
</dbReference>
<dbReference type="GO" id="GO:0007234">
    <property type="term" value="P:osmosensory signaling via phosphorelay pathway"/>
    <property type="evidence" value="ECO:0007669"/>
    <property type="project" value="TreeGrafter"/>
</dbReference>
<organism evidence="9 10">
    <name type="scientific">Leisingera caerulea</name>
    <name type="common">Phaeobacter caeruleus</name>
    <dbReference type="NCBI Taxonomy" id="506591"/>
    <lineage>
        <taxon>Bacteria</taxon>
        <taxon>Pseudomonadati</taxon>
        <taxon>Pseudomonadota</taxon>
        <taxon>Alphaproteobacteria</taxon>
        <taxon>Rhodobacterales</taxon>
        <taxon>Roseobacteraceae</taxon>
        <taxon>Leisingera</taxon>
    </lineage>
</organism>
<dbReference type="Gene3D" id="1.10.287.130">
    <property type="match status" value="1"/>
</dbReference>
<dbReference type="AlphaFoldDB" id="A0A9Q9M2D3"/>
<dbReference type="SMART" id="SM00388">
    <property type="entry name" value="HisKA"/>
    <property type="match status" value="1"/>
</dbReference>
<evidence type="ECO:0000256" key="4">
    <source>
        <dbReference type="ARBA" id="ARBA00022679"/>
    </source>
</evidence>
<dbReference type="Proteomes" id="UP001058713">
    <property type="component" value="Chromosome"/>
</dbReference>
<dbReference type="RefSeq" id="WP_259971049.1">
    <property type="nucleotide sequence ID" value="NZ_CP081070.1"/>
</dbReference>
<dbReference type="EMBL" id="CP081070">
    <property type="protein sequence ID" value="UWQ53408.1"/>
    <property type="molecule type" value="Genomic_DNA"/>
</dbReference>